<accession>A0A6L3T4Q7</accession>
<dbReference type="InterPro" id="IPR043128">
    <property type="entry name" value="Rev_trsase/Diguanyl_cyclase"/>
</dbReference>
<sequence>MLGLYLVADMREAAWRQAEQNSLNLLTLIEQSVARSVEMYDLSLRSAAAAAPRADLAALPHQIRDSALFDSSAKASGLGAILITDAQGRLKAASDPAVASDLTLETMPSLATLRGKPGTGVVVEGPRQCLVTGRTVMTLSHRITEPDGSFGGMVTGTIELAYFQSLFAKLHIGQGGSINLFHMDGTLLVREPFVAANVGRSIAGGATFRRFKESPRGTFVERSAIDDAERLYAYTHIAGVPLIVDVALGTESIRAVWLPKAVTVGALILGLCLATLGLTVLLQREVVRRAAAEASSRAANAELAALAATDSLTGLPNRRRYDEVIGREWRRASRSWSPLSLLVLDTDHFKHYNDHFGHQSGDVVLKALARCLEETLNPLDAIACRIGGEEFGIVLPGASAAEAWSAAERIRRAVVGLQIPHAPEMGGIVTVSIGVAHVVPGAQDTPEALFAEADAALYEAKRSGRNRVRMVEAPVPDRVPALRA</sequence>
<dbReference type="InterPro" id="IPR029787">
    <property type="entry name" value="Nucleotide_cyclase"/>
</dbReference>
<dbReference type="AlphaFoldDB" id="A0A6L3T4Q7"/>
<dbReference type="PANTHER" id="PTHR45138">
    <property type="entry name" value="REGULATORY COMPONENTS OF SENSORY TRANSDUCTION SYSTEM"/>
    <property type="match status" value="1"/>
</dbReference>
<dbReference type="CDD" id="cd12915">
    <property type="entry name" value="PDC2_DGC_like"/>
    <property type="match status" value="1"/>
</dbReference>
<feature type="domain" description="GGDEF" evidence="3">
    <location>
        <begin position="337"/>
        <end position="473"/>
    </location>
</feature>
<dbReference type="NCBIfam" id="TIGR00254">
    <property type="entry name" value="GGDEF"/>
    <property type="match status" value="1"/>
</dbReference>
<dbReference type="GO" id="GO:0005886">
    <property type="term" value="C:plasma membrane"/>
    <property type="evidence" value="ECO:0007669"/>
    <property type="project" value="TreeGrafter"/>
</dbReference>
<organism evidence="4 5">
    <name type="scientific">Methylobacterium soli</name>
    <dbReference type="NCBI Taxonomy" id="553447"/>
    <lineage>
        <taxon>Bacteria</taxon>
        <taxon>Pseudomonadati</taxon>
        <taxon>Pseudomonadota</taxon>
        <taxon>Alphaproteobacteria</taxon>
        <taxon>Hyphomicrobiales</taxon>
        <taxon>Methylobacteriaceae</taxon>
        <taxon>Methylobacterium</taxon>
    </lineage>
</organism>
<name>A0A6L3T4Q7_9HYPH</name>
<dbReference type="EC" id="2.7.7.65" evidence="1"/>
<dbReference type="SUPFAM" id="SSF55073">
    <property type="entry name" value="Nucleotide cyclase"/>
    <property type="match status" value="1"/>
</dbReference>
<evidence type="ECO:0000256" key="1">
    <source>
        <dbReference type="ARBA" id="ARBA00012528"/>
    </source>
</evidence>
<keyword evidence="5" id="KW-1185">Reference proteome</keyword>
<gene>
    <name evidence="4" type="ORF">F6X53_01345</name>
</gene>
<dbReference type="GO" id="GO:1902201">
    <property type="term" value="P:negative regulation of bacterial-type flagellum-dependent cell motility"/>
    <property type="evidence" value="ECO:0007669"/>
    <property type="project" value="TreeGrafter"/>
</dbReference>
<dbReference type="InterPro" id="IPR054327">
    <property type="entry name" value="His-kinase-like_sensor"/>
</dbReference>
<dbReference type="Pfam" id="PF00990">
    <property type="entry name" value="GGDEF"/>
    <property type="match status" value="1"/>
</dbReference>
<reference evidence="4 5" key="1">
    <citation type="submission" date="2019-09" db="EMBL/GenBank/DDBJ databases">
        <title>YIM 48816 draft genome.</title>
        <authorList>
            <person name="Jiang L."/>
        </authorList>
    </citation>
    <scope>NUCLEOTIDE SEQUENCE [LARGE SCALE GENOMIC DNA]</scope>
    <source>
        <strain evidence="4 5">YIM 48816</strain>
    </source>
</reference>
<dbReference type="GO" id="GO:0052621">
    <property type="term" value="F:diguanylate cyclase activity"/>
    <property type="evidence" value="ECO:0007669"/>
    <property type="project" value="UniProtKB-EC"/>
</dbReference>
<dbReference type="PANTHER" id="PTHR45138:SF9">
    <property type="entry name" value="DIGUANYLATE CYCLASE DGCM-RELATED"/>
    <property type="match status" value="1"/>
</dbReference>
<dbReference type="PROSITE" id="PS50887">
    <property type="entry name" value="GGDEF"/>
    <property type="match status" value="1"/>
</dbReference>
<evidence type="ECO:0000259" key="3">
    <source>
        <dbReference type="PROSITE" id="PS50887"/>
    </source>
</evidence>
<dbReference type="OrthoDB" id="9812260at2"/>
<comment type="catalytic activity">
    <reaction evidence="2">
        <text>2 GTP = 3',3'-c-di-GMP + 2 diphosphate</text>
        <dbReference type="Rhea" id="RHEA:24898"/>
        <dbReference type="ChEBI" id="CHEBI:33019"/>
        <dbReference type="ChEBI" id="CHEBI:37565"/>
        <dbReference type="ChEBI" id="CHEBI:58805"/>
        <dbReference type="EC" id="2.7.7.65"/>
    </reaction>
</comment>
<dbReference type="EMBL" id="VZZK01000001">
    <property type="protein sequence ID" value="KAB1081926.1"/>
    <property type="molecule type" value="Genomic_DNA"/>
</dbReference>
<evidence type="ECO:0000313" key="5">
    <source>
        <dbReference type="Proteomes" id="UP000474159"/>
    </source>
</evidence>
<dbReference type="Gene3D" id="3.30.450.20">
    <property type="entry name" value="PAS domain"/>
    <property type="match status" value="2"/>
</dbReference>
<proteinExistence type="predicted"/>
<dbReference type="SMART" id="SM00267">
    <property type="entry name" value="GGDEF"/>
    <property type="match status" value="1"/>
</dbReference>
<dbReference type="FunFam" id="3.30.70.270:FF:000001">
    <property type="entry name" value="Diguanylate cyclase domain protein"/>
    <property type="match status" value="1"/>
</dbReference>
<dbReference type="Proteomes" id="UP000474159">
    <property type="component" value="Unassembled WGS sequence"/>
</dbReference>
<comment type="caution">
    <text evidence="4">The sequence shown here is derived from an EMBL/GenBank/DDBJ whole genome shotgun (WGS) entry which is preliminary data.</text>
</comment>
<protein>
    <recommendedName>
        <fullName evidence="1">diguanylate cyclase</fullName>
        <ecNumber evidence="1">2.7.7.65</ecNumber>
    </recommendedName>
</protein>
<evidence type="ECO:0000313" key="4">
    <source>
        <dbReference type="EMBL" id="KAB1081926.1"/>
    </source>
</evidence>
<dbReference type="CDD" id="cd18773">
    <property type="entry name" value="PDC1_HK_sensor"/>
    <property type="match status" value="1"/>
</dbReference>
<dbReference type="GO" id="GO:0043709">
    <property type="term" value="P:cell adhesion involved in single-species biofilm formation"/>
    <property type="evidence" value="ECO:0007669"/>
    <property type="project" value="TreeGrafter"/>
</dbReference>
<dbReference type="InterPro" id="IPR050469">
    <property type="entry name" value="Diguanylate_Cyclase"/>
</dbReference>
<dbReference type="CDD" id="cd01949">
    <property type="entry name" value="GGDEF"/>
    <property type="match status" value="1"/>
</dbReference>
<evidence type="ECO:0000256" key="2">
    <source>
        <dbReference type="ARBA" id="ARBA00034247"/>
    </source>
</evidence>
<dbReference type="InterPro" id="IPR000160">
    <property type="entry name" value="GGDEF_dom"/>
</dbReference>
<dbReference type="Gene3D" id="3.30.70.270">
    <property type="match status" value="1"/>
</dbReference>
<dbReference type="Pfam" id="PF22588">
    <property type="entry name" value="dCache_1_like"/>
    <property type="match status" value="1"/>
</dbReference>